<accession>A0ABM3HU17</accession>
<dbReference type="InterPro" id="IPR000719">
    <property type="entry name" value="Prot_kinase_dom"/>
</dbReference>
<dbReference type="PROSITE" id="PS50011">
    <property type="entry name" value="PROTEIN_KINASE_DOM"/>
    <property type="match status" value="1"/>
</dbReference>
<evidence type="ECO:0000313" key="2">
    <source>
        <dbReference type="Proteomes" id="UP000827889"/>
    </source>
</evidence>
<dbReference type="PROSITE" id="PS00108">
    <property type="entry name" value="PROTEIN_KINASE_ST"/>
    <property type="match status" value="1"/>
</dbReference>
<dbReference type="SUPFAM" id="SSF56112">
    <property type="entry name" value="Protein kinase-like (PK-like)"/>
    <property type="match status" value="1"/>
</dbReference>
<evidence type="ECO:0000259" key="1">
    <source>
        <dbReference type="PROSITE" id="PS50011"/>
    </source>
</evidence>
<dbReference type="PANTHER" id="PTHR13954:SF6">
    <property type="entry name" value="NON-SPECIFIC SERINE_THREONINE PROTEIN KINASE"/>
    <property type="match status" value="1"/>
</dbReference>
<proteinExistence type="predicted"/>
<dbReference type="InterPro" id="IPR045133">
    <property type="entry name" value="IRE1/2-like"/>
</dbReference>
<evidence type="ECO:0000313" key="3">
    <source>
        <dbReference type="RefSeq" id="XP_048140101.1"/>
    </source>
</evidence>
<dbReference type="InterPro" id="IPR011009">
    <property type="entry name" value="Kinase-like_dom_sf"/>
</dbReference>
<dbReference type="Proteomes" id="UP000827889">
    <property type="component" value="Chromosome 8"/>
</dbReference>
<dbReference type="GeneID" id="115730264"/>
<name>A0ABM3HU17_9MYRT</name>
<dbReference type="Pfam" id="PF00069">
    <property type="entry name" value="Pkinase"/>
    <property type="match status" value="1"/>
</dbReference>
<dbReference type="SMART" id="SM00220">
    <property type="entry name" value="S_TKc"/>
    <property type="match status" value="1"/>
</dbReference>
<dbReference type="InterPro" id="IPR008271">
    <property type="entry name" value="Ser/Thr_kinase_AS"/>
</dbReference>
<dbReference type="Gene3D" id="1.10.510.10">
    <property type="entry name" value="Transferase(Phosphotransferase) domain 1"/>
    <property type="match status" value="1"/>
</dbReference>
<sequence>MMEDVILWTDDGRPSPLLLKLMRDVVSGLGHLHDLEILHQDLKPQNILITEKPLVAKLSDMGSCTNYGTSGWRAREMFLPGRLQTPATDMFSFGCVLFFCVTGGKHPFEKPCDFNILNNTMDLSPVASIPEAHDLISGLLNPDPILRPTASEVLRHPFFSDASDRAVKVPHSTDAPKPVKEIGRFPAILMESYKVVSQFCKKEDVFRKCLKFLK</sequence>
<organism evidence="2 3">
    <name type="scientific">Rhodamnia argentea</name>
    <dbReference type="NCBI Taxonomy" id="178133"/>
    <lineage>
        <taxon>Eukaryota</taxon>
        <taxon>Viridiplantae</taxon>
        <taxon>Streptophyta</taxon>
        <taxon>Embryophyta</taxon>
        <taxon>Tracheophyta</taxon>
        <taxon>Spermatophyta</taxon>
        <taxon>Magnoliopsida</taxon>
        <taxon>eudicotyledons</taxon>
        <taxon>Gunneridae</taxon>
        <taxon>Pentapetalae</taxon>
        <taxon>rosids</taxon>
        <taxon>malvids</taxon>
        <taxon>Myrtales</taxon>
        <taxon>Myrtaceae</taxon>
        <taxon>Myrtoideae</taxon>
        <taxon>Myrteae</taxon>
        <taxon>Australasian group</taxon>
        <taxon>Rhodamnia</taxon>
    </lineage>
</organism>
<feature type="domain" description="Protein kinase" evidence="1">
    <location>
        <begin position="1"/>
        <end position="159"/>
    </location>
</feature>
<dbReference type="PANTHER" id="PTHR13954">
    <property type="entry name" value="IRE1-RELATED"/>
    <property type="match status" value="1"/>
</dbReference>
<keyword evidence="2" id="KW-1185">Reference proteome</keyword>
<protein>
    <submittedName>
        <fullName evidence="3">Serine/threonine-protein kinase/endoribonuclease IRE1a-like isoform X2</fullName>
    </submittedName>
</protein>
<gene>
    <name evidence="3" type="primary">LOC115730264</name>
</gene>
<dbReference type="RefSeq" id="XP_048140101.1">
    <property type="nucleotide sequence ID" value="XM_048284144.1"/>
</dbReference>
<reference evidence="3" key="1">
    <citation type="submission" date="2025-08" db="UniProtKB">
        <authorList>
            <consortium name="RefSeq"/>
        </authorList>
    </citation>
    <scope>IDENTIFICATION</scope>
    <source>
        <tissue evidence="3">Leaf</tissue>
    </source>
</reference>